<dbReference type="InterPro" id="IPR050124">
    <property type="entry name" value="tRNA_CCA-adding_enzyme"/>
</dbReference>
<organism evidence="3 4">
    <name type="scientific">Sediminispirochaeta smaragdinae (strain DSM 11293 / JCM 15392 / SEBR 4228)</name>
    <name type="common">Spirochaeta smaragdinae</name>
    <dbReference type="NCBI Taxonomy" id="573413"/>
    <lineage>
        <taxon>Bacteria</taxon>
        <taxon>Pseudomonadati</taxon>
        <taxon>Spirochaetota</taxon>
        <taxon>Spirochaetia</taxon>
        <taxon>Spirochaetales</taxon>
        <taxon>Spirochaetaceae</taxon>
        <taxon>Sediminispirochaeta</taxon>
    </lineage>
</organism>
<dbReference type="GO" id="GO:0000166">
    <property type="term" value="F:nucleotide binding"/>
    <property type="evidence" value="ECO:0007669"/>
    <property type="project" value="UniProtKB-KW"/>
</dbReference>
<evidence type="ECO:0000256" key="1">
    <source>
        <dbReference type="ARBA" id="ARBA00022741"/>
    </source>
</evidence>
<dbReference type="CDD" id="cd00077">
    <property type="entry name" value="HDc"/>
    <property type="match status" value="1"/>
</dbReference>
<dbReference type="Gene3D" id="1.10.3090.10">
    <property type="entry name" value="cca-adding enzyme, domain 2"/>
    <property type="match status" value="1"/>
</dbReference>
<dbReference type="EMBL" id="CP002116">
    <property type="protein sequence ID" value="ADK79294.1"/>
    <property type="molecule type" value="Genomic_DNA"/>
</dbReference>
<dbReference type="InterPro" id="IPR003607">
    <property type="entry name" value="HD/PDEase_dom"/>
</dbReference>
<dbReference type="eggNOG" id="COG2844">
    <property type="taxonomic scope" value="Bacteria"/>
</dbReference>
<sequence length="352" mass="39954">MDPVECLAEAGHNSAYVLWSALDGYFGSDSSSDYQIACTEATLPQLAGMPGALEFPGSEWADAIWYPADRGRGVMLRCVDALDVAPPSTVIQGRLLRMPGKAWYRDPFGCYPLLRNSQLSVDFEDEGSWLDAAEIAIYLSRYDYRLPEKGFGPKRFTGLKLLPGEQRMLLMLMLGGEHPDRGLRFLFDCGFIEEHWPLFLSMARTHQSKDFHPEGNVWDHTLATLVHRKKADPELGLALLLHDCGKPSSHRSEGNQFHRHAQIGAAVAVRFLRSLEFDEEVIRRIRYLVANHMVPSFLSASPPPAIAEVLDHELFPLLLELFRCDISSSFRGPEPYYQACKLYRNWKRKRRV</sequence>
<keyword evidence="1" id="KW-0547">Nucleotide-binding</keyword>
<dbReference type="InterPro" id="IPR006674">
    <property type="entry name" value="HD_domain"/>
</dbReference>
<protein>
    <submittedName>
        <fullName evidence="3">Metal dependent phosphohydrolase</fullName>
    </submittedName>
</protein>
<name>E1R8F0_SEDSS</name>
<evidence type="ECO:0000313" key="4">
    <source>
        <dbReference type="Proteomes" id="UP000002318"/>
    </source>
</evidence>
<reference evidence="3 4" key="1">
    <citation type="journal article" date="2010" name="Stand. Genomic Sci.">
        <title>Complete genome sequence of Spirochaeta smaragdinae type strain (SEBR 4228).</title>
        <authorList>
            <person name="Mavromatis K."/>
            <person name="Yasawong M."/>
            <person name="Chertkov O."/>
            <person name="Lapidus A."/>
            <person name="Lucas S."/>
            <person name="Nolan M."/>
            <person name="Del Rio T.G."/>
            <person name="Tice H."/>
            <person name="Cheng J.F."/>
            <person name="Pitluck S."/>
            <person name="Liolios K."/>
            <person name="Ivanova N."/>
            <person name="Tapia R."/>
            <person name="Han C."/>
            <person name="Bruce D."/>
            <person name="Goodwin L."/>
            <person name="Pati A."/>
            <person name="Chen A."/>
            <person name="Palaniappan K."/>
            <person name="Land M."/>
            <person name="Hauser L."/>
            <person name="Chang Y.J."/>
            <person name="Jeffries C.D."/>
            <person name="Detter J.C."/>
            <person name="Rohde M."/>
            <person name="Brambilla E."/>
            <person name="Spring S."/>
            <person name="Goker M."/>
            <person name="Sikorski J."/>
            <person name="Woyke T."/>
            <person name="Bristow J."/>
            <person name="Eisen J.A."/>
            <person name="Markowitz V."/>
            <person name="Hugenholtz P."/>
            <person name="Klenk H.P."/>
            <person name="Kyrpides N.C."/>
        </authorList>
    </citation>
    <scope>NUCLEOTIDE SEQUENCE [LARGE SCALE GENOMIC DNA]</scope>
    <source>
        <strain evidence="4">DSM 11293 / JCM 15392 / SEBR 4228</strain>
    </source>
</reference>
<dbReference type="AlphaFoldDB" id="E1R8F0"/>
<accession>E1R8F0</accession>
<feature type="domain" description="HD" evidence="2">
    <location>
        <begin position="218"/>
        <end position="295"/>
    </location>
</feature>
<dbReference type="HOGENOM" id="CLU_637667_0_0_12"/>
<evidence type="ECO:0000259" key="2">
    <source>
        <dbReference type="Pfam" id="PF01966"/>
    </source>
</evidence>
<dbReference type="Pfam" id="PF01966">
    <property type="entry name" value="HD"/>
    <property type="match status" value="1"/>
</dbReference>
<dbReference type="PANTHER" id="PTHR47545">
    <property type="entry name" value="MULTIFUNCTIONAL CCA PROTEIN"/>
    <property type="match status" value="1"/>
</dbReference>
<dbReference type="PANTHER" id="PTHR47545:SF2">
    <property type="entry name" value="CC-ADDING TRNA NUCLEOTIDYLTRANSFERASE"/>
    <property type="match status" value="1"/>
</dbReference>
<dbReference type="KEGG" id="ssm:Spirs_0137"/>
<gene>
    <name evidence="3" type="ordered locus">Spirs_0137</name>
</gene>
<evidence type="ECO:0000313" key="3">
    <source>
        <dbReference type="EMBL" id="ADK79294.1"/>
    </source>
</evidence>
<dbReference type="STRING" id="573413.Spirs_0137"/>
<dbReference type="SUPFAM" id="SSF109604">
    <property type="entry name" value="HD-domain/PDEase-like"/>
    <property type="match status" value="1"/>
</dbReference>
<keyword evidence="4" id="KW-1185">Reference proteome</keyword>
<dbReference type="RefSeq" id="WP_013252758.1">
    <property type="nucleotide sequence ID" value="NC_014364.1"/>
</dbReference>
<dbReference type="Proteomes" id="UP000002318">
    <property type="component" value="Chromosome"/>
</dbReference>
<proteinExistence type="predicted"/>
<dbReference type="OrthoDB" id="9805698at2"/>